<dbReference type="Pfam" id="PF00171">
    <property type="entry name" value="Aldedh"/>
    <property type="match status" value="1"/>
</dbReference>
<evidence type="ECO:0000256" key="4">
    <source>
        <dbReference type="RuleBase" id="RU003345"/>
    </source>
</evidence>
<dbReference type="Gene3D" id="3.40.605.10">
    <property type="entry name" value="Aldehyde Dehydrogenase, Chain A, domain 1"/>
    <property type="match status" value="1"/>
</dbReference>
<dbReference type="FunFam" id="3.40.605.10:FF:000007">
    <property type="entry name" value="NAD/NADP-dependent betaine aldehyde dehydrogenase"/>
    <property type="match status" value="1"/>
</dbReference>
<reference evidence="6" key="2">
    <citation type="submission" date="2020-09" db="EMBL/GenBank/DDBJ databases">
        <authorList>
            <person name="Sun Q."/>
            <person name="Zhou Y."/>
        </authorList>
    </citation>
    <scope>NUCLEOTIDE SEQUENCE</scope>
    <source>
        <strain evidence="6">CGMCC 4.3508</strain>
    </source>
</reference>
<evidence type="ECO:0000313" key="7">
    <source>
        <dbReference type="Proteomes" id="UP000638263"/>
    </source>
</evidence>
<dbReference type="PANTHER" id="PTHR11699">
    <property type="entry name" value="ALDEHYDE DEHYDROGENASE-RELATED"/>
    <property type="match status" value="1"/>
</dbReference>
<keyword evidence="7" id="KW-1185">Reference proteome</keyword>
<dbReference type="InterPro" id="IPR029510">
    <property type="entry name" value="Ald_DH_CS_GLU"/>
</dbReference>
<reference evidence="6" key="1">
    <citation type="journal article" date="2014" name="Int. J. Syst. Evol. Microbiol.">
        <title>Complete genome sequence of Corynebacterium casei LMG S-19264T (=DSM 44701T), isolated from a smear-ripened cheese.</title>
        <authorList>
            <consortium name="US DOE Joint Genome Institute (JGI-PGF)"/>
            <person name="Walter F."/>
            <person name="Albersmeier A."/>
            <person name="Kalinowski J."/>
            <person name="Ruckert C."/>
        </authorList>
    </citation>
    <scope>NUCLEOTIDE SEQUENCE</scope>
    <source>
        <strain evidence="6">CGMCC 4.3508</strain>
    </source>
</reference>
<proteinExistence type="inferred from homology"/>
<evidence type="ECO:0000259" key="5">
    <source>
        <dbReference type="Pfam" id="PF00171"/>
    </source>
</evidence>
<dbReference type="InterPro" id="IPR016162">
    <property type="entry name" value="Ald_DH_N"/>
</dbReference>
<dbReference type="Gene3D" id="3.40.309.10">
    <property type="entry name" value="Aldehyde Dehydrogenase, Chain A, domain 2"/>
    <property type="match status" value="1"/>
</dbReference>
<feature type="domain" description="Aldehyde dehydrogenase" evidence="5">
    <location>
        <begin position="17"/>
        <end position="473"/>
    </location>
</feature>
<evidence type="ECO:0000256" key="1">
    <source>
        <dbReference type="ARBA" id="ARBA00009986"/>
    </source>
</evidence>
<feature type="active site" evidence="3">
    <location>
        <position position="247"/>
    </location>
</feature>
<protein>
    <submittedName>
        <fullName evidence="6">Aldehyde dehydrogenase</fullName>
    </submittedName>
</protein>
<dbReference type="AlphaFoldDB" id="A0A917VT35"/>
<dbReference type="InterPro" id="IPR015590">
    <property type="entry name" value="Aldehyde_DH_dom"/>
</dbReference>
<dbReference type="FunFam" id="3.40.309.10:FF:000012">
    <property type="entry name" value="Betaine aldehyde dehydrogenase"/>
    <property type="match status" value="1"/>
</dbReference>
<dbReference type="EMBL" id="BMMH01000005">
    <property type="protein sequence ID" value="GGL11496.1"/>
    <property type="molecule type" value="Genomic_DNA"/>
</dbReference>
<comment type="caution">
    <text evidence="6">The sequence shown here is derived from an EMBL/GenBank/DDBJ whole genome shotgun (WGS) entry which is preliminary data.</text>
</comment>
<name>A0A917VT35_9NOCA</name>
<comment type="similarity">
    <text evidence="1 4">Belongs to the aldehyde dehydrogenase family.</text>
</comment>
<dbReference type="InterPro" id="IPR016161">
    <property type="entry name" value="Ald_DH/histidinol_DH"/>
</dbReference>
<dbReference type="InterPro" id="IPR016163">
    <property type="entry name" value="Ald_DH_C"/>
</dbReference>
<evidence type="ECO:0000256" key="2">
    <source>
        <dbReference type="ARBA" id="ARBA00023002"/>
    </source>
</evidence>
<sequence>MRSSYDLFIDGDFVAGGGTPFTTTDPATGAALAEVARATAADVDRAVRAADTARLAWARTTPSARGRVLLAIAAAIREHADELARLETLDNGQALGQARGDVEVAARYFEFYGGGADKLMGETIPLGPDYLSYTRHEPYGVVAFVLPWNAPLQQAARGLAPALAAGNVGVVKPAEDTPLTTLELARIATDCGLPPGVLNVVTGFGEEAGAALVEHPLVRKIAFTGSVDTGSLIMRTASDRVIPLTLELGGKSANIVFPDADLDAVARSSWTAFTIKSGQVCSAGTRLLIHTDIYDDVLELLVDRARSATVSRGLDDPDIGPLATRAQFEKVTGYLKLGLEEGARLIVGGGVPADPALRSGNFVEPTIFADVDNNMRIAQEEIFGPVLCAIRFHDEDEAIRIANDTRYGLAAGVWTTDLSRAHRVAAALDSGQVYVNEYFAGGIETPFGGFKSSGFGREKGFEALRHYTQLKTVTVRI</sequence>
<dbReference type="Proteomes" id="UP000638263">
    <property type="component" value="Unassembled WGS sequence"/>
</dbReference>
<dbReference type="RefSeq" id="WP_062998103.1">
    <property type="nucleotide sequence ID" value="NZ_BMMH01000005.1"/>
</dbReference>
<evidence type="ECO:0000313" key="6">
    <source>
        <dbReference type="EMBL" id="GGL11496.1"/>
    </source>
</evidence>
<dbReference type="GO" id="GO:0016620">
    <property type="term" value="F:oxidoreductase activity, acting on the aldehyde or oxo group of donors, NAD or NADP as acceptor"/>
    <property type="evidence" value="ECO:0007669"/>
    <property type="project" value="InterPro"/>
</dbReference>
<dbReference type="SUPFAM" id="SSF53720">
    <property type="entry name" value="ALDH-like"/>
    <property type="match status" value="1"/>
</dbReference>
<evidence type="ECO:0000256" key="3">
    <source>
        <dbReference type="PROSITE-ProRule" id="PRU10007"/>
    </source>
</evidence>
<accession>A0A917VT35</accession>
<organism evidence="6 7">
    <name type="scientific">Nocardia jinanensis</name>
    <dbReference type="NCBI Taxonomy" id="382504"/>
    <lineage>
        <taxon>Bacteria</taxon>
        <taxon>Bacillati</taxon>
        <taxon>Actinomycetota</taxon>
        <taxon>Actinomycetes</taxon>
        <taxon>Mycobacteriales</taxon>
        <taxon>Nocardiaceae</taxon>
        <taxon>Nocardia</taxon>
    </lineage>
</organism>
<gene>
    <name evidence="6" type="ORF">GCM10011588_27460</name>
</gene>
<dbReference type="PROSITE" id="PS00687">
    <property type="entry name" value="ALDEHYDE_DEHYDR_GLU"/>
    <property type="match status" value="1"/>
</dbReference>
<keyword evidence="2 4" id="KW-0560">Oxidoreductase</keyword>
<dbReference type="CDD" id="cd07109">
    <property type="entry name" value="ALDH_AAS00426"/>
    <property type="match status" value="1"/>
</dbReference>